<gene>
    <name evidence="1" type="ORF">DXG00_000028</name>
</gene>
<accession>A0A3G2BS30</accession>
<evidence type="ECO:0000313" key="1">
    <source>
        <dbReference type="EMBL" id="AYM32767.1"/>
    </source>
</evidence>
<dbReference type="AlphaFoldDB" id="A0A3G2BS30"/>
<dbReference type="EMBL" id="MH743217">
    <property type="protein sequence ID" value="AYM32767.1"/>
    <property type="molecule type" value="Genomic_DNA"/>
</dbReference>
<reference evidence="1" key="1">
    <citation type="submission" date="2018-08" db="EMBL/GenBank/DDBJ databases">
        <title>Comparative mitochondrial genomics of the basidiomycete Termitomyces.</title>
        <authorList>
            <person name="Nieuwenhuis M."/>
        </authorList>
    </citation>
    <scope>NUCLEOTIDE SEQUENCE</scope>
    <source>
        <strain evidence="1">DKA19</strain>
    </source>
</reference>
<name>A0A3G2BS30_9AGAR</name>
<dbReference type="Gene3D" id="3.10.28.10">
    <property type="entry name" value="Homing endonucleases"/>
    <property type="match status" value="1"/>
</dbReference>
<geneLocation type="mitochondrion" evidence="1"/>
<keyword evidence="1" id="KW-0496">Mitochondrion</keyword>
<dbReference type="GO" id="GO:0004519">
    <property type="term" value="F:endonuclease activity"/>
    <property type="evidence" value="ECO:0007669"/>
    <property type="project" value="UniProtKB-KW"/>
</dbReference>
<keyword evidence="1" id="KW-0378">Hydrolase</keyword>
<dbReference type="InterPro" id="IPR027434">
    <property type="entry name" value="Homing_endonucl"/>
</dbReference>
<protein>
    <submittedName>
        <fullName evidence="1">LAGLIDADG homing endonuclease</fullName>
    </submittedName>
</protein>
<dbReference type="SUPFAM" id="SSF55608">
    <property type="entry name" value="Homing endonucleases"/>
    <property type="match status" value="1"/>
</dbReference>
<sequence length="132" mass="15125">MNEHLCLSIVSIDALYDYLLFFLLNIPFQTRKAEDFYFWSLALHLHKLGYCYLPEGRILIYKISQYVNKGRYSTNLNPVEAPILIEISKVLELKLPVTLEANMLHVDLLLGLGLRSPPPPPFPPLIKKGSLD</sequence>
<proteinExistence type="predicted"/>
<keyword evidence="1" id="KW-0255">Endonuclease</keyword>
<organism evidence="1">
    <name type="scientific">Termitomyces sp</name>
    <dbReference type="NCBI Taxonomy" id="1916073"/>
    <lineage>
        <taxon>Eukaryota</taxon>
        <taxon>Fungi</taxon>
        <taxon>Dikarya</taxon>
        <taxon>Basidiomycota</taxon>
        <taxon>Agaricomycotina</taxon>
        <taxon>Agaricomycetes</taxon>
        <taxon>Agaricomycetidae</taxon>
        <taxon>Agaricales</taxon>
        <taxon>Tricholomatineae</taxon>
        <taxon>Lyophyllaceae</taxon>
        <taxon>Termitomyces</taxon>
    </lineage>
</organism>
<keyword evidence="1" id="KW-0540">Nuclease</keyword>